<accession>A0AAV4CPK0</accession>
<proteinExistence type="predicted"/>
<dbReference type="PANTHER" id="PTHR22826:SF117">
    <property type="entry name" value="PLECKSTRIN HOMOLOGY DOMAIN-CONTAINING FAMILY G MEMBER 4B-RELATED"/>
    <property type="match status" value="1"/>
</dbReference>
<dbReference type="EMBL" id="BLXT01006838">
    <property type="protein sequence ID" value="GFO33802.1"/>
    <property type="molecule type" value="Genomic_DNA"/>
</dbReference>
<dbReference type="GO" id="GO:0005737">
    <property type="term" value="C:cytoplasm"/>
    <property type="evidence" value="ECO:0007669"/>
    <property type="project" value="TreeGrafter"/>
</dbReference>
<protein>
    <submittedName>
        <fullName evidence="2">Actin, gamma-enteric smooth muscle</fullName>
    </submittedName>
</protein>
<comment type="caution">
    <text evidence="2">The sequence shown here is derived from an EMBL/GenBank/DDBJ whole genome shotgun (WGS) entry which is preliminary data.</text>
</comment>
<evidence type="ECO:0000313" key="2">
    <source>
        <dbReference type="EMBL" id="GFO33802.1"/>
    </source>
</evidence>
<organism evidence="2 3">
    <name type="scientific">Plakobranchus ocellatus</name>
    <dbReference type="NCBI Taxonomy" id="259542"/>
    <lineage>
        <taxon>Eukaryota</taxon>
        <taxon>Metazoa</taxon>
        <taxon>Spiralia</taxon>
        <taxon>Lophotrochozoa</taxon>
        <taxon>Mollusca</taxon>
        <taxon>Gastropoda</taxon>
        <taxon>Heterobranchia</taxon>
        <taxon>Euthyneura</taxon>
        <taxon>Panpulmonata</taxon>
        <taxon>Sacoglossa</taxon>
        <taxon>Placobranchoidea</taxon>
        <taxon>Plakobranchidae</taxon>
        <taxon>Plakobranchus</taxon>
    </lineage>
</organism>
<evidence type="ECO:0000313" key="3">
    <source>
        <dbReference type="Proteomes" id="UP000735302"/>
    </source>
</evidence>
<keyword evidence="3" id="KW-1185">Reference proteome</keyword>
<dbReference type="GO" id="GO:0019898">
    <property type="term" value="C:extrinsic component of membrane"/>
    <property type="evidence" value="ECO:0007669"/>
    <property type="project" value="TreeGrafter"/>
</dbReference>
<evidence type="ECO:0000256" key="1">
    <source>
        <dbReference type="ARBA" id="ARBA00022658"/>
    </source>
</evidence>
<keyword evidence="1" id="KW-0344">Guanine-nucleotide releasing factor</keyword>
<dbReference type="Proteomes" id="UP000735302">
    <property type="component" value="Unassembled WGS sequence"/>
</dbReference>
<dbReference type="GO" id="GO:0005085">
    <property type="term" value="F:guanyl-nucleotide exchange factor activity"/>
    <property type="evidence" value="ECO:0007669"/>
    <property type="project" value="UniProtKB-KW"/>
</dbReference>
<dbReference type="InterPro" id="IPR051336">
    <property type="entry name" value="RhoGEF_Guanine_NuclExch_SF"/>
</dbReference>
<sequence length="546" mass="62398">MNEGEEKHKRLLESGAIILTGGRDIHKNLILTIPTDKLPAIEEWSIQDLMSLFMCQAGISKYLQTSEDGTMVLPAGPWLVCVSDLRFASSSSIKQLVETLEAVEHHQRGTVGAVYFLKPRNKARSHSLKKMLGVKPSKKNPKVPLFKVALLKTFQELHTYVDVTQLTLDFYGTLQYNHLAWMQLYEVVIQCIKSGQRLLSKLPSVKDRVELLQEYDTEGHTSSQLQQLLADLTEKFQMILSESGLPLRLQETKQTLFSLDHPGVDDQLTSALPNLTEGLRCYLRGLYTQLDQYNTELEETWRVAENKLTVLMQVQKHRERAKEIEHKICHHYQPLLQEHPIVGRTLSQAELYRAHFTTTLHEPAKELLSQATEILEAVQRLKMSESLQNVSTALSRRRASVAPVELSTLDMSDITRCLTTSIQPFAGQLQQLQQIYVNVHIFHLLFEKALSWYKKVLKFLPESLLERCASNTGLQLSEIAAYIESPSAREILLFMPNDWMGAVRVFLSRHPPPRQEHIERLDESIPSVVDKRLRAQARSLALRQVE</sequence>
<dbReference type="GO" id="GO:0007411">
    <property type="term" value="P:axon guidance"/>
    <property type="evidence" value="ECO:0007669"/>
    <property type="project" value="TreeGrafter"/>
</dbReference>
<dbReference type="PANTHER" id="PTHR22826">
    <property type="entry name" value="RHO GUANINE EXCHANGE FACTOR-RELATED"/>
    <property type="match status" value="1"/>
</dbReference>
<name>A0AAV4CPK0_9GAST</name>
<dbReference type="AlphaFoldDB" id="A0AAV4CPK0"/>
<gene>
    <name evidence="2" type="ORF">PoB_006030700</name>
</gene>
<dbReference type="GO" id="GO:0005886">
    <property type="term" value="C:plasma membrane"/>
    <property type="evidence" value="ECO:0007669"/>
    <property type="project" value="TreeGrafter"/>
</dbReference>
<reference evidence="2 3" key="1">
    <citation type="journal article" date="2021" name="Elife">
        <title>Chloroplast acquisition without the gene transfer in kleptoplastic sea slugs, Plakobranchus ocellatus.</title>
        <authorList>
            <person name="Maeda T."/>
            <person name="Takahashi S."/>
            <person name="Yoshida T."/>
            <person name="Shimamura S."/>
            <person name="Takaki Y."/>
            <person name="Nagai Y."/>
            <person name="Toyoda A."/>
            <person name="Suzuki Y."/>
            <person name="Arimoto A."/>
            <person name="Ishii H."/>
            <person name="Satoh N."/>
            <person name="Nishiyama T."/>
            <person name="Hasebe M."/>
            <person name="Maruyama T."/>
            <person name="Minagawa J."/>
            <person name="Obokata J."/>
            <person name="Shigenobu S."/>
        </authorList>
    </citation>
    <scope>NUCLEOTIDE SEQUENCE [LARGE SCALE GENOMIC DNA]</scope>
</reference>